<sequence>MYHYYQRSEHDAWFLLSFNADQDPVALAKAQGAKKLTILALNQMVNDGTEDELPRNRDKIAYRGPLYFDIDCKDDLGQAIISGQELVGKLTRMGVPKGYIEIFLSGNKGLHILINELLFIGHRFILRLPEIYKEMARELFVIGLDYSVYSSGRGNSFRIVNQQRYDGNYRVPVTPDELAELTVDRYREWVKAPRTVEVDAPQGRVVYELKALFEESKKSVNAKSRRVIIASSADMEAIRQPVPTCIQMLCDSESLKADASYNQVATQLATYIVRAGVSQTVAESLAARLASSAKSSKYNTAKLRRDHIEAQIRYVEHTPTFSFGCNAIRALLSKRPCEGCAIEAGANMSGDQDGGLCAVVEPDGYYIRQGDGKRRVSNFTLAPVDMFIDVPQDGTSPRRVATRMSVMKDGNELAKVIFKEAAFLSRTAFLKELEGLTDLTFQGTDQEIQKIKLAIFREAQDVGEIFQVYTAGVHLDFVDDIPLFTYVEPDMSVNTVKVRGTHQFFGKLQARPYFAHTTMAERGDEKVDEALAHLLKINQKHEIGLMVGWILAAHFKTHFMHLYSQFPILSLWGSAGAGKSQTAGLFTWLNGTDYMQKDSGVSAPSTSPYAMLDYLSSTTTIPRIIEEFNKSKMSSKTYKDVVERIKQAWNGESTLKGRLGRGSLGRTGAEAVAIPLSSPLIVISEQEIEVPAIQERSIRVHLTKIKRGKSRDHFRLAKASRNHLRRFGKAIMASALSTPFEDIKALMEKASELLPPEMDDRPRFSLQVAIFGLWKLKEVCEHLRLFQSLDTLDPIIKAMVGHCANSGDGYVQSEIDLVLQKIAIIVAISRSADEAASGTVYLTEGLHYTVTPEYLVLDPVLSHASYTRYCTVDERSVPVIDSGAQFVKLITEEPYFVKYAPYAGMAGGRAMLYLSLKELQAKNIDISLLGWGGTHESANFS</sequence>
<dbReference type="OrthoDB" id="268750at2"/>
<proteinExistence type="predicted"/>
<evidence type="ECO:0008006" key="3">
    <source>
        <dbReference type="Google" id="ProtNLM"/>
    </source>
</evidence>
<dbReference type="RefSeq" id="WP_150673489.1">
    <property type="nucleotide sequence ID" value="NZ_CABVJE010000017.1"/>
</dbReference>
<evidence type="ECO:0000313" key="1">
    <source>
        <dbReference type="EMBL" id="VVQ13496.1"/>
    </source>
</evidence>
<organism evidence="1 2">
    <name type="scientific">Pseudomonas fluorescens</name>
    <dbReference type="NCBI Taxonomy" id="294"/>
    <lineage>
        <taxon>Bacteria</taxon>
        <taxon>Pseudomonadati</taxon>
        <taxon>Pseudomonadota</taxon>
        <taxon>Gammaproteobacteria</taxon>
        <taxon>Pseudomonadales</taxon>
        <taxon>Pseudomonadaceae</taxon>
        <taxon>Pseudomonas</taxon>
    </lineage>
</organism>
<protein>
    <recommendedName>
        <fullName evidence="3">DUF927 domain-containing protein</fullName>
    </recommendedName>
</protein>
<name>A0A5E7UTF6_PSEFL</name>
<dbReference type="EMBL" id="CABVJE010000017">
    <property type="protein sequence ID" value="VVQ13496.1"/>
    <property type="molecule type" value="Genomic_DNA"/>
</dbReference>
<dbReference type="Proteomes" id="UP000327191">
    <property type="component" value="Unassembled WGS sequence"/>
</dbReference>
<gene>
    <name evidence="1" type="ORF">PS938_03928</name>
</gene>
<evidence type="ECO:0000313" key="2">
    <source>
        <dbReference type="Proteomes" id="UP000327191"/>
    </source>
</evidence>
<accession>A0A5E7UTF6</accession>
<reference evidence="1 2" key="1">
    <citation type="submission" date="2019-09" db="EMBL/GenBank/DDBJ databases">
        <authorList>
            <person name="Chandra G."/>
            <person name="Truman W A."/>
        </authorList>
    </citation>
    <scope>NUCLEOTIDE SEQUENCE [LARGE SCALE GENOMIC DNA]</scope>
    <source>
        <strain evidence="1">PS938</strain>
    </source>
</reference>
<dbReference type="AlphaFoldDB" id="A0A5E7UTF6"/>